<keyword evidence="3" id="KW-1185">Reference proteome</keyword>
<dbReference type="EMBL" id="NKUJ01000136">
    <property type="protein sequence ID" value="RMJ12445.1"/>
    <property type="molecule type" value="Genomic_DNA"/>
</dbReference>
<feature type="chain" id="PRO_5018244861" evidence="1">
    <location>
        <begin position="23"/>
        <end position="212"/>
    </location>
</feature>
<keyword evidence="1" id="KW-0732">Signal</keyword>
<gene>
    <name evidence="2" type="ORF">CDV36_007898</name>
</gene>
<dbReference type="AlphaFoldDB" id="A0A3M2S5G9"/>
<sequence>MKSSFFAKMGAVLLGCPLLVSTQQFDFRKFPFDTLDLSDACFKMLDTTVPGCSYVLLDRLPGPEEGFDTLDDEHLDHICVPACRDALANFRTKAEAACNTTKDAVAFKYNNVIFPPTYQVDLLLLSYDVYCYKDRDTGKSCDLELTKWRRRRDTDVPMECEDCSLGRWRKQLEAPIRYSDEEASRFSKSTSVCAATGHENLVEKPDHDWTYA</sequence>
<dbReference type="Proteomes" id="UP000277212">
    <property type="component" value="Unassembled WGS sequence"/>
</dbReference>
<feature type="signal peptide" evidence="1">
    <location>
        <begin position="1"/>
        <end position="22"/>
    </location>
</feature>
<protein>
    <submittedName>
        <fullName evidence="2">Uncharacterized protein</fullName>
    </submittedName>
</protein>
<dbReference type="OrthoDB" id="5985073at2759"/>
<proteinExistence type="predicted"/>
<name>A0A3M2S5G9_9HYPO</name>
<comment type="caution">
    <text evidence="2">The sequence shown here is derived from an EMBL/GenBank/DDBJ whole genome shotgun (WGS) entry which is preliminary data.</text>
</comment>
<reference evidence="2 3" key="1">
    <citation type="submission" date="2017-06" db="EMBL/GenBank/DDBJ databases">
        <title>Comparative genomic analysis of Ambrosia Fusariam Clade fungi.</title>
        <authorList>
            <person name="Stajich J.E."/>
            <person name="Carrillo J."/>
            <person name="Kijimoto T."/>
            <person name="Eskalen A."/>
            <person name="O'Donnell K."/>
            <person name="Kasson M."/>
        </authorList>
    </citation>
    <scope>NUCLEOTIDE SEQUENCE [LARGE SCALE GENOMIC DNA]</scope>
    <source>
        <strain evidence="2">UCR3666</strain>
    </source>
</reference>
<accession>A0A3M2S5G9</accession>
<evidence type="ECO:0000313" key="2">
    <source>
        <dbReference type="EMBL" id="RMJ12445.1"/>
    </source>
</evidence>
<organism evidence="2 3">
    <name type="scientific">Fusarium kuroshium</name>
    <dbReference type="NCBI Taxonomy" id="2010991"/>
    <lineage>
        <taxon>Eukaryota</taxon>
        <taxon>Fungi</taxon>
        <taxon>Dikarya</taxon>
        <taxon>Ascomycota</taxon>
        <taxon>Pezizomycotina</taxon>
        <taxon>Sordariomycetes</taxon>
        <taxon>Hypocreomycetidae</taxon>
        <taxon>Hypocreales</taxon>
        <taxon>Nectriaceae</taxon>
        <taxon>Fusarium</taxon>
        <taxon>Fusarium solani species complex</taxon>
    </lineage>
</organism>
<evidence type="ECO:0000313" key="3">
    <source>
        <dbReference type="Proteomes" id="UP000277212"/>
    </source>
</evidence>
<evidence type="ECO:0000256" key="1">
    <source>
        <dbReference type="SAM" id="SignalP"/>
    </source>
</evidence>
<dbReference type="STRING" id="2010991.A0A3M2S5G9"/>